<evidence type="ECO:0000313" key="2">
    <source>
        <dbReference type="EMBL" id="MBB5014151.1"/>
    </source>
</evidence>
<organism evidence="2 3">
    <name type="scientific">Rehaibacterium terrae</name>
    <dbReference type="NCBI Taxonomy" id="1341696"/>
    <lineage>
        <taxon>Bacteria</taxon>
        <taxon>Pseudomonadati</taxon>
        <taxon>Pseudomonadota</taxon>
        <taxon>Gammaproteobacteria</taxon>
        <taxon>Lysobacterales</taxon>
        <taxon>Lysobacteraceae</taxon>
        <taxon>Rehaibacterium</taxon>
    </lineage>
</organism>
<protein>
    <submittedName>
        <fullName evidence="2">GMP synthase (Glutamine-hydrolyzing)</fullName>
        <ecNumber evidence="2">6.3.5.2</ecNumber>
    </submittedName>
</protein>
<evidence type="ECO:0000313" key="3">
    <source>
        <dbReference type="Proteomes" id="UP000519004"/>
    </source>
</evidence>
<dbReference type="RefSeq" id="WP_183946749.1">
    <property type="nucleotide sequence ID" value="NZ_JACHHX010000001.1"/>
</dbReference>
<dbReference type="PROSITE" id="PS51273">
    <property type="entry name" value="GATASE_TYPE_1"/>
    <property type="match status" value="1"/>
</dbReference>
<sequence length="239" mass="26258">MPRPFLILETGQPVPSMRRHGSFAHWIRVAAALPADEAVVCRVAVGEPLPRRDGFAGVLVSGSGAMVTERHDWSERSAEWLAKAAGQGVPLFGICYGHQLIAHALGGKVDWNPHGRQMGTLPVELHPEAARDPLFAGLPAVIHAQLTHRQRVIDPPAGAVVLASTAGDPYQAFRVGEQVWGVQFHPEFSAAHMRGYIHARRQALAEEGHCPRTLLQGVRAAPKAREVLRRFVRRARRHR</sequence>
<dbReference type="PANTHER" id="PTHR42695:SF5">
    <property type="entry name" value="GLUTAMINE AMIDOTRANSFERASE YLR126C-RELATED"/>
    <property type="match status" value="1"/>
</dbReference>
<dbReference type="InterPro" id="IPR044992">
    <property type="entry name" value="ChyE-like"/>
</dbReference>
<dbReference type="EC" id="6.3.5.2" evidence="2"/>
<keyword evidence="3" id="KW-1185">Reference proteome</keyword>
<accession>A0A7W7XXI0</accession>
<dbReference type="AlphaFoldDB" id="A0A7W7XXI0"/>
<proteinExistence type="predicted"/>
<dbReference type="GO" id="GO:0005829">
    <property type="term" value="C:cytosol"/>
    <property type="evidence" value="ECO:0007669"/>
    <property type="project" value="TreeGrafter"/>
</dbReference>
<feature type="domain" description="Glutamine amidotransferase" evidence="1">
    <location>
        <begin position="53"/>
        <end position="192"/>
    </location>
</feature>
<reference evidence="2 3" key="1">
    <citation type="submission" date="2020-08" db="EMBL/GenBank/DDBJ databases">
        <title>Genomic Encyclopedia of Type Strains, Phase IV (KMG-IV): sequencing the most valuable type-strain genomes for metagenomic binning, comparative biology and taxonomic classification.</title>
        <authorList>
            <person name="Goeker M."/>
        </authorList>
    </citation>
    <scope>NUCLEOTIDE SEQUENCE [LARGE SCALE GENOMIC DNA]</scope>
    <source>
        <strain evidence="2 3">DSM 25897</strain>
    </source>
</reference>
<dbReference type="PANTHER" id="PTHR42695">
    <property type="entry name" value="GLUTAMINE AMIDOTRANSFERASE YLR126C-RELATED"/>
    <property type="match status" value="1"/>
</dbReference>
<keyword evidence="2" id="KW-0436">Ligase</keyword>
<name>A0A7W7XXI0_9GAMM</name>
<gene>
    <name evidence="2" type="ORF">HNQ58_000022</name>
</gene>
<dbReference type="InterPro" id="IPR017926">
    <property type="entry name" value="GATASE"/>
</dbReference>
<comment type="caution">
    <text evidence="2">The sequence shown here is derived from an EMBL/GenBank/DDBJ whole genome shotgun (WGS) entry which is preliminary data.</text>
</comment>
<dbReference type="SUPFAM" id="SSF52317">
    <property type="entry name" value="Class I glutamine amidotransferase-like"/>
    <property type="match status" value="1"/>
</dbReference>
<dbReference type="Proteomes" id="UP000519004">
    <property type="component" value="Unassembled WGS sequence"/>
</dbReference>
<dbReference type="GO" id="GO:0003922">
    <property type="term" value="F:GMP synthase (glutamine-hydrolyzing) activity"/>
    <property type="evidence" value="ECO:0007669"/>
    <property type="project" value="UniProtKB-EC"/>
</dbReference>
<dbReference type="Gene3D" id="3.40.50.880">
    <property type="match status" value="1"/>
</dbReference>
<evidence type="ECO:0000259" key="1">
    <source>
        <dbReference type="Pfam" id="PF00117"/>
    </source>
</evidence>
<dbReference type="Pfam" id="PF00117">
    <property type="entry name" value="GATase"/>
    <property type="match status" value="1"/>
</dbReference>
<dbReference type="CDD" id="cd01741">
    <property type="entry name" value="GATase1_1"/>
    <property type="match status" value="1"/>
</dbReference>
<dbReference type="EMBL" id="JACHHX010000001">
    <property type="protein sequence ID" value="MBB5014151.1"/>
    <property type="molecule type" value="Genomic_DNA"/>
</dbReference>
<dbReference type="NCBIfam" id="NF006562">
    <property type="entry name" value="PRK09065.1"/>
    <property type="match status" value="1"/>
</dbReference>
<dbReference type="InterPro" id="IPR029062">
    <property type="entry name" value="Class_I_gatase-like"/>
</dbReference>